<gene>
    <name evidence="1" type="primary">ck416</name>
</gene>
<sequence length="54" mass="6411">MDSVEKDKLHEQCLVDKYCKYFNPGYNKLACSKAVDTFAVCMEYRKTLYQHLNK</sequence>
<dbReference type="EMBL" id="MN873693">
    <property type="protein sequence ID" value="QIN54541.1"/>
    <property type="molecule type" value="Genomic_DNA"/>
</dbReference>
<organism evidence="1 2">
    <name type="scientific">Cedratvirus kamchatka</name>
    <dbReference type="NCBI Taxonomy" id="2716914"/>
    <lineage>
        <taxon>Viruses</taxon>
        <taxon>Pithoviruses</taxon>
        <taxon>Orthocedratvirinae</taxon>
        <taxon>Alphacedratvirus</taxon>
        <taxon>Alphacedratvirus rossiense</taxon>
    </lineage>
</organism>
<evidence type="ECO:0000313" key="1">
    <source>
        <dbReference type="EMBL" id="QIN54541.1"/>
    </source>
</evidence>
<accession>A0A6G8MYA9</accession>
<evidence type="ECO:0000313" key="2">
    <source>
        <dbReference type="Proteomes" id="UP001224087"/>
    </source>
</evidence>
<keyword evidence="2" id="KW-1185">Reference proteome</keyword>
<protein>
    <submittedName>
        <fullName evidence="1">Uncharacterized protein</fullName>
    </submittedName>
</protein>
<dbReference type="Proteomes" id="UP001224087">
    <property type="component" value="Segment"/>
</dbReference>
<reference evidence="1" key="1">
    <citation type="submission" date="2019-12" db="EMBL/GenBank/DDBJ databases">
        <title>The DNA Methylation Landscape of Giant Viruses.</title>
        <authorList>
            <person name="Jeudy S."/>
            <person name="Rigou S."/>
            <person name="Alempic J.-M."/>
            <person name="Claverie J.-M."/>
            <person name="Abergel C."/>
            <person name="Legendre M."/>
        </authorList>
    </citation>
    <scope>NUCLEOTIDE SEQUENCE</scope>
    <source>
        <strain evidence="1">P4</strain>
    </source>
</reference>
<proteinExistence type="predicted"/>
<name>A0A6G8MYA9_9VIRU</name>